<dbReference type="EMBL" id="KL142390">
    <property type="protein sequence ID" value="KDR72026.1"/>
    <property type="molecule type" value="Genomic_DNA"/>
</dbReference>
<dbReference type="OrthoDB" id="3042363at2759"/>
<evidence type="ECO:0008006" key="3">
    <source>
        <dbReference type="Google" id="ProtNLM"/>
    </source>
</evidence>
<dbReference type="HOGENOM" id="CLU_676221_0_0_1"/>
<organism evidence="1 2">
    <name type="scientific">Galerina marginata (strain CBS 339.88)</name>
    <dbReference type="NCBI Taxonomy" id="685588"/>
    <lineage>
        <taxon>Eukaryota</taxon>
        <taxon>Fungi</taxon>
        <taxon>Dikarya</taxon>
        <taxon>Basidiomycota</taxon>
        <taxon>Agaricomycotina</taxon>
        <taxon>Agaricomycetes</taxon>
        <taxon>Agaricomycetidae</taxon>
        <taxon>Agaricales</taxon>
        <taxon>Agaricineae</taxon>
        <taxon>Strophariaceae</taxon>
        <taxon>Galerina</taxon>
    </lineage>
</organism>
<evidence type="ECO:0000313" key="1">
    <source>
        <dbReference type="EMBL" id="KDR72026.1"/>
    </source>
</evidence>
<keyword evidence="2" id="KW-1185">Reference proteome</keyword>
<protein>
    <recommendedName>
        <fullName evidence="3">F-box domain-containing protein</fullName>
    </recommendedName>
</protein>
<gene>
    <name evidence="1" type="ORF">GALMADRAFT_1344285</name>
</gene>
<dbReference type="AlphaFoldDB" id="A0A067SMB2"/>
<sequence>MPKSEIPIDIVQNVVENLDNSTDADSLKALALSCKSVLPLCQKRLFSSISLRPKYDSQLDTLSYDSFDRLSQILDDSLHLRAYVRSLEYAVDSGNDTWTVGSIIFKLINLQRLHLIYEGDSYPFDWSSFDIDEAPFTSAVYCAIRRSGFNHLRLTAVENFPLSDFTDRCNSLSIVEAANCSIEITLVEGNGHVLVTAPPYPPRITMFLEKLSVVWWNFSYLSETKKIMELTQGLEFLKIRVLDHTEDASFSKLSAAICETCIGTLTELNVAFLAYVAVQVTPTLCEELERLSEASSVLKRITISVLFDSSYLRYPELDLHRLDSIIATRYSNLETFTLVLETRQNLLCIFEDANILDRFRQQFLQVNTVSKLKFTCILQIC</sequence>
<evidence type="ECO:0000313" key="2">
    <source>
        <dbReference type="Proteomes" id="UP000027222"/>
    </source>
</evidence>
<proteinExistence type="predicted"/>
<dbReference type="Proteomes" id="UP000027222">
    <property type="component" value="Unassembled WGS sequence"/>
</dbReference>
<reference evidence="2" key="1">
    <citation type="journal article" date="2014" name="Proc. Natl. Acad. Sci. U.S.A.">
        <title>Extensive sampling of basidiomycete genomes demonstrates inadequacy of the white-rot/brown-rot paradigm for wood decay fungi.</title>
        <authorList>
            <person name="Riley R."/>
            <person name="Salamov A.A."/>
            <person name="Brown D.W."/>
            <person name="Nagy L.G."/>
            <person name="Floudas D."/>
            <person name="Held B.W."/>
            <person name="Levasseur A."/>
            <person name="Lombard V."/>
            <person name="Morin E."/>
            <person name="Otillar R."/>
            <person name="Lindquist E.A."/>
            <person name="Sun H."/>
            <person name="LaButti K.M."/>
            <person name="Schmutz J."/>
            <person name="Jabbour D."/>
            <person name="Luo H."/>
            <person name="Baker S.E."/>
            <person name="Pisabarro A.G."/>
            <person name="Walton J.D."/>
            <person name="Blanchette R.A."/>
            <person name="Henrissat B."/>
            <person name="Martin F."/>
            <person name="Cullen D."/>
            <person name="Hibbett D.S."/>
            <person name="Grigoriev I.V."/>
        </authorList>
    </citation>
    <scope>NUCLEOTIDE SEQUENCE [LARGE SCALE GENOMIC DNA]</scope>
    <source>
        <strain evidence="2">CBS 339.88</strain>
    </source>
</reference>
<accession>A0A067SMB2</accession>
<name>A0A067SMB2_GALM3</name>